<comment type="similarity">
    <text evidence="9">Belongs to the tRNA nucleotidyltransferase/poly(A) polymerase family.</text>
</comment>
<dbReference type="Pfam" id="PF01743">
    <property type="entry name" value="PolyA_pol"/>
    <property type="match status" value="1"/>
</dbReference>
<comment type="caution">
    <text evidence="13">The sequence shown here is derived from an EMBL/GenBank/DDBJ whole genome shotgun (WGS) entry which is preliminary data.</text>
</comment>
<feature type="domain" description="tRNA nucleotidyltransferase/poly(A) polymerase RNA and SrmB- binding" evidence="11">
    <location>
        <begin position="174"/>
        <end position="233"/>
    </location>
</feature>
<keyword evidence="3" id="KW-0819">tRNA processing</keyword>
<evidence type="ECO:0000256" key="9">
    <source>
        <dbReference type="RuleBase" id="RU003953"/>
    </source>
</evidence>
<evidence type="ECO:0000256" key="1">
    <source>
        <dbReference type="ARBA" id="ARBA00001946"/>
    </source>
</evidence>
<dbReference type="Proteomes" id="UP000236151">
    <property type="component" value="Unassembled WGS sequence"/>
</dbReference>
<dbReference type="Pfam" id="PF13735">
    <property type="entry name" value="tRNA_NucTran2_2"/>
    <property type="match status" value="1"/>
</dbReference>
<dbReference type="GO" id="GO:0000166">
    <property type="term" value="F:nucleotide binding"/>
    <property type="evidence" value="ECO:0007669"/>
    <property type="project" value="UniProtKB-KW"/>
</dbReference>
<comment type="cofactor">
    <cofactor evidence="1">
        <name>Mg(2+)</name>
        <dbReference type="ChEBI" id="CHEBI:18420"/>
    </cofactor>
</comment>
<dbReference type="InterPro" id="IPR002646">
    <property type="entry name" value="PolA_pol_head_dom"/>
</dbReference>
<dbReference type="OrthoDB" id="9805698at2"/>
<feature type="domain" description="CCA-adding enzyme C-terminal" evidence="12">
    <location>
        <begin position="299"/>
        <end position="441"/>
    </location>
</feature>
<dbReference type="GO" id="GO:0016779">
    <property type="term" value="F:nucleotidyltransferase activity"/>
    <property type="evidence" value="ECO:0007669"/>
    <property type="project" value="UniProtKB-KW"/>
</dbReference>
<reference evidence="13 14" key="1">
    <citation type="submission" date="2017-06" db="EMBL/GenBank/DDBJ databases">
        <title>Investigating the central metabolism of Clostridium thermosuccinogenes.</title>
        <authorList>
            <person name="Koendjbiharie J.G."/>
            <person name="van Kranenburg R."/>
        </authorList>
    </citation>
    <scope>NUCLEOTIDE SEQUENCE [LARGE SCALE GENOMIC DNA]</scope>
    <source>
        <strain evidence="13 14">DSM 5806</strain>
    </source>
</reference>
<keyword evidence="5" id="KW-0479">Metal-binding</keyword>
<accession>A0A2K2FKP3</accession>
<dbReference type="SUPFAM" id="SSF81301">
    <property type="entry name" value="Nucleotidyltransferase"/>
    <property type="match status" value="1"/>
</dbReference>
<evidence type="ECO:0000256" key="8">
    <source>
        <dbReference type="ARBA" id="ARBA00022884"/>
    </source>
</evidence>
<dbReference type="NCBIfam" id="NF009814">
    <property type="entry name" value="PRK13299.1"/>
    <property type="match status" value="1"/>
</dbReference>
<keyword evidence="14" id="KW-1185">Reference proteome</keyword>
<keyword evidence="7" id="KW-0460">Magnesium</keyword>
<evidence type="ECO:0000256" key="6">
    <source>
        <dbReference type="ARBA" id="ARBA00022741"/>
    </source>
</evidence>
<dbReference type="InterPro" id="IPR043519">
    <property type="entry name" value="NT_sf"/>
</dbReference>
<dbReference type="Gene3D" id="3.30.460.10">
    <property type="entry name" value="Beta Polymerase, domain 2"/>
    <property type="match status" value="1"/>
</dbReference>
<dbReference type="PANTHER" id="PTHR46173">
    <property type="entry name" value="CCA TRNA NUCLEOTIDYLTRANSFERASE 1, MITOCHONDRIAL"/>
    <property type="match status" value="1"/>
</dbReference>
<gene>
    <name evidence="13" type="ORF">CDQ84_08705</name>
</gene>
<protein>
    <submittedName>
        <fullName evidence="13">CCA tRNA nucleotidyltransferase</fullName>
    </submittedName>
</protein>
<keyword evidence="6" id="KW-0547">Nucleotide-binding</keyword>
<dbReference type="InterPro" id="IPR050264">
    <property type="entry name" value="Bact_CCA-adding_enz_type3_sf"/>
</dbReference>
<evidence type="ECO:0000259" key="11">
    <source>
        <dbReference type="Pfam" id="PF12627"/>
    </source>
</evidence>
<dbReference type="CDD" id="cd00077">
    <property type="entry name" value="HDc"/>
    <property type="match status" value="1"/>
</dbReference>
<dbReference type="AlphaFoldDB" id="A0A2K2FKP3"/>
<dbReference type="Gene3D" id="1.10.246.80">
    <property type="match status" value="1"/>
</dbReference>
<dbReference type="RefSeq" id="WP_103081403.1">
    <property type="nucleotide sequence ID" value="NZ_CP021850.1"/>
</dbReference>
<dbReference type="GO" id="GO:0008033">
    <property type="term" value="P:tRNA processing"/>
    <property type="evidence" value="ECO:0007669"/>
    <property type="project" value="UniProtKB-KW"/>
</dbReference>
<dbReference type="Pfam" id="PF12627">
    <property type="entry name" value="PolyA_pol_RNAbd"/>
    <property type="match status" value="1"/>
</dbReference>
<evidence type="ECO:0000313" key="14">
    <source>
        <dbReference type="Proteomes" id="UP000236151"/>
    </source>
</evidence>
<dbReference type="CDD" id="cd05398">
    <property type="entry name" value="NT_ClassII-CCAase"/>
    <property type="match status" value="1"/>
</dbReference>
<dbReference type="SUPFAM" id="SSF81891">
    <property type="entry name" value="Poly A polymerase C-terminal region-like"/>
    <property type="match status" value="1"/>
</dbReference>
<evidence type="ECO:0000313" key="13">
    <source>
        <dbReference type="EMBL" id="PNT99335.1"/>
    </source>
</evidence>
<dbReference type="Gene3D" id="1.10.3090.10">
    <property type="entry name" value="cca-adding enzyme, domain 2"/>
    <property type="match status" value="1"/>
</dbReference>
<dbReference type="EMBL" id="NIOJ01000019">
    <property type="protein sequence ID" value="PNT99335.1"/>
    <property type="molecule type" value="Genomic_DNA"/>
</dbReference>
<dbReference type="InterPro" id="IPR003607">
    <property type="entry name" value="HD/PDEase_dom"/>
</dbReference>
<evidence type="ECO:0000256" key="5">
    <source>
        <dbReference type="ARBA" id="ARBA00022723"/>
    </source>
</evidence>
<feature type="domain" description="Poly A polymerase head" evidence="10">
    <location>
        <begin position="27"/>
        <end position="147"/>
    </location>
</feature>
<evidence type="ECO:0000259" key="10">
    <source>
        <dbReference type="Pfam" id="PF01743"/>
    </source>
</evidence>
<dbReference type="GO" id="GO:0046872">
    <property type="term" value="F:metal ion binding"/>
    <property type="evidence" value="ECO:0007669"/>
    <property type="project" value="UniProtKB-KW"/>
</dbReference>
<name>A0A2K2FKP3_9CLOT</name>
<dbReference type="InterPro" id="IPR032810">
    <property type="entry name" value="CCA-adding_enz_C"/>
</dbReference>
<dbReference type="KEGG" id="cthd:CDO33_15010"/>
<evidence type="ECO:0000256" key="2">
    <source>
        <dbReference type="ARBA" id="ARBA00022679"/>
    </source>
</evidence>
<keyword evidence="8 9" id="KW-0694">RNA-binding</keyword>
<dbReference type="GO" id="GO:0000049">
    <property type="term" value="F:tRNA binding"/>
    <property type="evidence" value="ECO:0007669"/>
    <property type="project" value="TreeGrafter"/>
</dbReference>
<proteinExistence type="inferred from homology"/>
<keyword evidence="2 9" id="KW-0808">Transferase</keyword>
<evidence type="ECO:0000256" key="7">
    <source>
        <dbReference type="ARBA" id="ARBA00022842"/>
    </source>
</evidence>
<sequence length="448" mass="51280">MDNRINFSIPPEALHIINTLNAHGFEAYAVGGCVRDSILGRKPQDWDITTNAKPHQIKGIFQKTVDTGIKHGTVTVLDGGCGIEVTTYRIDGEYKDNRRPESVQFTSSLTDDLSRRDFTINSIAYHPSEGIVDPFNGLEDIRNKTIRTVGHPDNRFHEDALRMLRAVRFSAQLDFEVHGDTLDAIKRNHSLIKNISWERTRDELTKLLTSEHPFRLALLHDTGLLQHVLPEFDLCFHITQNHPYHVYNVAIHTLHAVASIEATTILRWAMLLHDTGKAVTKTTDRNNIDHFYGHPKKSEEIAIKVLKRLRFDAKSTDLICRLIKHHDMDIKPTHKSVRRAVRSIGDDIFWDLLKVQEADRKAQNPEKLPPRQKMLNEIRNIYREIKESNQCLSLKELAIDGSDLLKAGFSQGPHIGKVLNRLLDAVIDDPELNRRDKLLELAKKYRAN</sequence>
<evidence type="ECO:0000259" key="12">
    <source>
        <dbReference type="Pfam" id="PF13735"/>
    </source>
</evidence>
<dbReference type="InterPro" id="IPR032828">
    <property type="entry name" value="PolyA_RNA-bd"/>
</dbReference>
<dbReference type="PANTHER" id="PTHR46173:SF1">
    <property type="entry name" value="CCA TRNA NUCLEOTIDYLTRANSFERASE 1, MITOCHONDRIAL"/>
    <property type="match status" value="1"/>
</dbReference>
<evidence type="ECO:0000256" key="4">
    <source>
        <dbReference type="ARBA" id="ARBA00022695"/>
    </source>
</evidence>
<keyword evidence="4" id="KW-0548">Nucleotidyltransferase</keyword>
<organism evidence="13 14">
    <name type="scientific">Clostridium thermosuccinogenes</name>
    <dbReference type="NCBI Taxonomy" id="84032"/>
    <lineage>
        <taxon>Bacteria</taxon>
        <taxon>Bacillati</taxon>
        <taxon>Bacillota</taxon>
        <taxon>Clostridia</taxon>
        <taxon>Eubacteriales</taxon>
        <taxon>Clostridiaceae</taxon>
        <taxon>Clostridium</taxon>
    </lineage>
</organism>
<evidence type="ECO:0000256" key="3">
    <source>
        <dbReference type="ARBA" id="ARBA00022694"/>
    </source>
</evidence>